<sequence length="340" mass="39407">MAFPLFQLPILVIKLVLETMGLLDLFVLTSSSSKTKRVVKNLVSIRNHNMRIFMTNETFMFDFRPNSDPSFEEQIYLLFGKFRQPEDAFYLKIGSNDRIPSKFVRAINGTAVLTMYWNKTFLISTQLYSTILEVFKIPLKVVQMDFEGVTLETCKSWINWNNATLHDASIVEIMGKCDFSTYMCILKYIRTENELAIRVEPTEYPPVDPEIIENLNVEWTKLLMKHGRWITMQQLKAIRASDISLNKVSFTDSQINSILRDLRDSEEITNLKRLKICFSRVGNPETVLEGIDVTEDLMTPEDALNQWSFEMASGRKCTVIYAEYESDDVQEFGFEFHVGI</sequence>
<feature type="domain" description="F-box" evidence="1">
    <location>
        <begin position="2"/>
        <end position="48"/>
    </location>
</feature>
<name>G0PE47_CAEBE</name>
<protein>
    <recommendedName>
        <fullName evidence="1">F-box domain-containing protein</fullName>
    </recommendedName>
</protein>
<dbReference type="HOGENOM" id="CLU_070667_0_0_1"/>
<dbReference type="PANTHER" id="PTHR21503">
    <property type="entry name" value="F-BOX-CONTAINING HYPOTHETICAL PROTEIN C.ELEGANS"/>
    <property type="match status" value="1"/>
</dbReference>
<dbReference type="FunCoup" id="G0PE47">
    <property type="interactions" value="1876"/>
</dbReference>
<keyword evidence="3" id="KW-1185">Reference proteome</keyword>
<dbReference type="Proteomes" id="UP000008068">
    <property type="component" value="Unassembled WGS sequence"/>
</dbReference>
<organism evidence="3">
    <name type="scientific">Caenorhabditis brenneri</name>
    <name type="common">Nematode worm</name>
    <dbReference type="NCBI Taxonomy" id="135651"/>
    <lineage>
        <taxon>Eukaryota</taxon>
        <taxon>Metazoa</taxon>
        <taxon>Ecdysozoa</taxon>
        <taxon>Nematoda</taxon>
        <taxon>Chromadorea</taxon>
        <taxon>Rhabditida</taxon>
        <taxon>Rhabditina</taxon>
        <taxon>Rhabditomorpha</taxon>
        <taxon>Rhabditoidea</taxon>
        <taxon>Rhabditidae</taxon>
        <taxon>Peloderinae</taxon>
        <taxon>Caenorhabditis</taxon>
    </lineage>
</organism>
<dbReference type="PANTHER" id="PTHR21503:SF8">
    <property type="entry name" value="F-BOX ASSOCIATED DOMAIN-CONTAINING PROTEIN-RELATED"/>
    <property type="match status" value="1"/>
</dbReference>
<proteinExistence type="predicted"/>
<dbReference type="InParanoid" id="G0PE47"/>
<evidence type="ECO:0000259" key="1">
    <source>
        <dbReference type="PROSITE" id="PS50181"/>
    </source>
</evidence>
<accession>G0PE47</accession>
<dbReference type="PROSITE" id="PS50181">
    <property type="entry name" value="FBOX"/>
    <property type="match status" value="1"/>
</dbReference>
<reference evidence="3" key="1">
    <citation type="submission" date="2011-07" db="EMBL/GenBank/DDBJ databases">
        <authorList>
            <consortium name="Caenorhabditis brenneri Sequencing and Analysis Consortium"/>
            <person name="Wilson R.K."/>
        </authorList>
    </citation>
    <scope>NUCLEOTIDE SEQUENCE [LARGE SCALE GENOMIC DNA]</scope>
    <source>
        <strain evidence="3">PB2801</strain>
    </source>
</reference>
<dbReference type="AlphaFoldDB" id="G0PE47"/>
<evidence type="ECO:0000313" key="2">
    <source>
        <dbReference type="EMBL" id="EGT52664.1"/>
    </source>
</evidence>
<dbReference type="InterPro" id="IPR001810">
    <property type="entry name" value="F-box_dom"/>
</dbReference>
<dbReference type="EMBL" id="GL380304">
    <property type="protein sequence ID" value="EGT52664.1"/>
    <property type="molecule type" value="Genomic_DNA"/>
</dbReference>
<evidence type="ECO:0000313" key="3">
    <source>
        <dbReference type="Proteomes" id="UP000008068"/>
    </source>
</evidence>
<gene>
    <name evidence="2" type="ORF">CAEBREN_07784</name>
</gene>